<dbReference type="Proteomes" id="UP001255416">
    <property type="component" value="Unassembled WGS sequence"/>
</dbReference>
<accession>A0ABU3VHW3</accession>
<dbReference type="RefSeq" id="WP_316779594.1">
    <property type="nucleotide sequence ID" value="NZ_JASMWN010000016.1"/>
</dbReference>
<dbReference type="EMBL" id="JASMWN010000016">
    <property type="protein sequence ID" value="MDU9005735.1"/>
    <property type="molecule type" value="Genomic_DNA"/>
</dbReference>
<gene>
    <name evidence="1" type="ORF">QO231_18045</name>
</gene>
<evidence type="ECO:0000313" key="1">
    <source>
        <dbReference type="EMBL" id="MDU9005735.1"/>
    </source>
</evidence>
<evidence type="ECO:0008006" key="3">
    <source>
        <dbReference type="Google" id="ProtNLM"/>
    </source>
</evidence>
<name>A0ABU3VHW3_9RHOB</name>
<comment type="caution">
    <text evidence="1">The sequence shown here is derived from an EMBL/GenBank/DDBJ whole genome shotgun (WGS) entry which is preliminary data.</text>
</comment>
<proteinExistence type="predicted"/>
<keyword evidence="2" id="KW-1185">Reference proteome</keyword>
<protein>
    <recommendedName>
        <fullName evidence="3">HTH merR-type domain-containing protein</fullName>
    </recommendedName>
</protein>
<reference evidence="2" key="1">
    <citation type="submission" date="2023-05" db="EMBL/GenBank/DDBJ databases">
        <title>Sedimentitalea sp. nov. JM2-8.</title>
        <authorList>
            <person name="Huang J."/>
        </authorList>
    </citation>
    <scope>NUCLEOTIDE SEQUENCE [LARGE SCALE GENOMIC DNA]</scope>
    <source>
        <strain evidence="2">KHS03</strain>
    </source>
</reference>
<evidence type="ECO:0000313" key="2">
    <source>
        <dbReference type="Proteomes" id="UP001255416"/>
    </source>
</evidence>
<sequence length="156" mass="17398">MTIKPKLTTKAACRVARIDRNRFNEEVAAGTYNCAPKTIPGRARLFDPDDMIALYLFRELIEDGYTKARAGRVACAVSEAARQNPDSPAITFVESYFGPNSGDAFPAESVPTPDRWVERMFSGSDIRKTTTFNIRKMRELIAHYTAEEAAIIGEDD</sequence>
<organism evidence="1 2">
    <name type="scientific">Sedimentitalea todarodis</name>
    <dbReference type="NCBI Taxonomy" id="1631240"/>
    <lineage>
        <taxon>Bacteria</taxon>
        <taxon>Pseudomonadati</taxon>
        <taxon>Pseudomonadota</taxon>
        <taxon>Alphaproteobacteria</taxon>
        <taxon>Rhodobacterales</taxon>
        <taxon>Paracoccaceae</taxon>
        <taxon>Sedimentitalea</taxon>
    </lineage>
</organism>